<dbReference type="EMBL" id="JAMBOL010000003">
    <property type="protein sequence ID" value="MCM3713824.1"/>
    <property type="molecule type" value="Genomic_DNA"/>
</dbReference>
<dbReference type="PIRSF" id="PIRSF017082">
    <property type="entry name" value="YflP"/>
    <property type="match status" value="1"/>
</dbReference>
<dbReference type="InterPro" id="IPR042100">
    <property type="entry name" value="Bug_dom1"/>
</dbReference>
<dbReference type="InterPro" id="IPR005064">
    <property type="entry name" value="BUG"/>
</dbReference>
<dbReference type="PROSITE" id="PS51257">
    <property type="entry name" value="PROKAR_LIPOPROTEIN"/>
    <property type="match status" value="1"/>
</dbReference>
<evidence type="ECO:0000256" key="2">
    <source>
        <dbReference type="SAM" id="MobiDB-lite"/>
    </source>
</evidence>
<dbReference type="Pfam" id="PF03401">
    <property type="entry name" value="TctC"/>
    <property type="match status" value="1"/>
</dbReference>
<dbReference type="CDD" id="cd07012">
    <property type="entry name" value="PBP2_Bug_TTT"/>
    <property type="match status" value="1"/>
</dbReference>
<dbReference type="PANTHER" id="PTHR42928">
    <property type="entry name" value="TRICARBOXYLATE-BINDING PROTEIN"/>
    <property type="match status" value="1"/>
</dbReference>
<dbReference type="SUPFAM" id="SSF53850">
    <property type="entry name" value="Periplasmic binding protein-like II"/>
    <property type="match status" value="1"/>
</dbReference>
<name>A0A9X2IMF0_9BACI</name>
<comment type="caution">
    <text evidence="4">The sequence shown here is derived from an EMBL/GenBank/DDBJ whole genome shotgun (WGS) entry which is preliminary data.</text>
</comment>
<dbReference type="Proteomes" id="UP001139179">
    <property type="component" value="Unassembled WGS sequence"/>
</dbReference>
<keyword evidence="3" id="KW-0732">Signal</keyword>
<evidence type="ECO:0000256" key="3">
    <source>
        <dbReference type="SAM" id="SignalP"/>
    </source>
</evidence>
<feature type="region of interest" description="Disordered" evidence="2">
    <location>
        <begin position="27"/>
        <end position="48"/>
    </location>
</feature>
<proteinExistence type="inferred from homology"/>
<dbReference type="Gene3D" id="3.40.190.10">
    <property type="entry name" value="Periplasmic binding protein-like II"/>
    <property type="match status" value="1"/>
</dbReference>
<comment type="similarity">
    <text evidence="1">Belongs to the UPF0065 (bug) family.</text>
</comment>
<reference evidence="4" key="1">
    <citation type="submission" date="2022-05" db="EMBL/GenBank/DDBJ databases">
        <title>Comparative Genomics of Spacecraft Associated Microbes.</title>
        <authorList>
            <person name="Tran M.T."/>
            <person name="Wright A."/>
            <person name="Seuylemezian A."/>
            <person name="Eisen J."/>
            <person name="Coil D."/>
        </authorList>
    </citation>
    <scope>NUCLEOTIDE SEQUENCE</scope>
    <source>
        <strain evidence="4">214.1.1</strain>
    </source>
</reference>
<dbReference type="PANTHER" id="PTHR42928:SF5">
    <property type="entry name" value="BLR1237 PROTEIN"/>
    <property type="match status" value="1"/>
</dbReference>
<gene>
    <name evidence="4" type="ORF">M3202_06980</name>
</gene>
<dbReference type="RefSeq" id="WP_251222616.1">
    <property type="nucleotide sequence ID" value="NZ_JAMBOL010000003.1"/>
</dbReference>
<feature type="compositionally biased region" description="Low complexity" evidence="2">
    <location>
        <begin position="27"/>
        <end position="47"/>
    </location>
</feature>
<organism evidence="4 5">
    <name type="scientific">Halalkalibacter oceani</name>
    <dbReference type="NCBI Taxonomy" id="1653776"/>
    <lineage>
        <taxon>Bacteria</taxon>
        <taxon>Bacillati</taxon>
        <taxon>Bacillota</taxon>
        <taxon>Bacilli</taxon>
        <taxon>Bacillales</taxon>
        <taxon>Bacillaceae</taxon>
        <taxon>Halalkalibacter</taxon>
    </lineage>
</organism>
<dbReference type="AlphaFoldDB" id="A0A9X2IMF0"/>
<feature type="signal peptide" evidence="3">
    <location>
        <begin position="1"/>
        <end position="20"/>
    </location>
</feature>
<keyword evidence="5" id="KW-1185">Reference proteome</keyword>
<evidence type="ECO:0000256" key="1">
    <source>
        <dbReference type="ARBA" id="ARBA00006987"/>
    </source>
</evidence>
<sequence length="342" mass="36535">MNVKKGLLVIIAILMLLVVAACGSNTENAESEGSGQQEGSGDQAASADNSYPEHEIEIIVPNAAGGSNDLVARSISQQLSEHLGVPVVIRNVESAGGSIARAQVFGEEPDGYTILTSPMPSMSIGELVNNDDFKVLEFEPVYQIFGNNSTVVAVSSDSEIETMEDLFNASKEKALTAAGTGAATNSTLASILLRESGLEHQYIPFEGDAGASTQVAGGHVDFGLISEAGAEALVRDNQVRIIGYLGEQRSEVYPDVPTMVELGYEDAYFEIVYGFFAPPGTPADIIEILESAFTKAVEEESFIEMGTNSGFIVSTRNAEEFGENIEYIHNRIAELQDMFEVD</sequence>
<dbReference type="Gene3D" id="3.40.190.150">
    <property type="entry name" value="Bordetella uptake gene, domain 1"/>
    <property type="match status" value="1"/>
</dbReference>
<protein>
    <submittedName>
        <fullName evidence="4">Tripartite tricarboxylate transporter substrate binding protein</fullName>
    </submittedName>
</protein>
<accession>A0A9X2IMF0</accession>
<feature type="chain" id="PRO_5040833543" evidence="3">
    <location>
        <begin position="21"/>
        <end position="342"/>
    </location>
</feature>
<evidence type="ECO:0000313" key="4">
    <source>
        <dbReference type="EMBL" id="MCM3713824.1"/>
    </source>
</evidence>
<evidence type="ECO:0000313" key="5">
    <source>
        <dbReference type="Proteomes" id="UP001139179"/>
    </source>
</evidence>